<dbReference type="InterPro" id="IPR004838">
    <property type="entry name" value="NHTrfase_class1_PyrdxlP-BS"/>
</dbReference>
<dbReference type="GO" id="GO:0030170">
    <property type="term" value="F:pyridoxal phosphate binding"/>
    <property type="evidence" value="ECO:0007669"/>
    <property type="project" value="InterPro"/>
</dbReference>
<dbReference type="Proteomes" id="UP000244727">
    <property type="component" value="Chromosome"/>
</dbReference>
<dbReference type="KEGG" id="harc:HARCEL1_10710"/>
<evidence type="ECO:0000313" key="9">
    <source>
        <dbReference type="EMBL" id="AWB28141.1"/>
    </source>
</evidence>
<evidence type="ECO:0000256" key="2">
    <source>
        <dbReference type="ARBA" id="ARBA00022576"/>
    </source>
</evidence>
<dbReference type="Gene3D" id="3.40.640.10">
    <property type="entry name" value="Type I PLP-dependent aspartate aminotransferase-like (Major domain)"/>
    <property type="match status" value="1"/>
</dbReference>
<feature type="modified residue" description="N6-(pyridoxal phosphate)lysine" evidence="7">
    <location>
        <position position="222"/>
    </location>
</feature>
<dbReference type="PANTHER" id="PTHR42885:SF2">
    <property type="entry name" value="HISTIDINOL-PHOSPHATE AMINOTRANSFERASE"/>
    <property type="match status" value="1"/>
</dbReference>
<dbReference type="InterPro" id="IPR015421">
    <property type="entry name" value="PyrdxlP-dep_Trfase_major"/>
</dbReference>
<evidence type="ECO:0000313" key="10">
    <source>
        <dbReference type="Proteomes" id="UP000244727"/>
    </source>
</evidence>
<evidence type="ECO:0000256" key="4">
    <source>
        <dbReference type="ARBA" id="ARBA00022679"/>
    </source>
</evidence>
<dbReference type="AlphaFoldDB" id="A0A2R4X2X2"/>
<evidence type="ECO:0000256" key="1">
    <source>
        <dbReference type="ARBA" id="ARBA00001933"/>
    </source>
</evidence>
<name>A0A2R4X2X2_9EURY</name>
<keyword evidence="5 7" id="KW-0663">Pyridoxal phosphate</keyword>
<keyword evidence="10" id="KW-1185">Reference proteome</keyword>
<sequence length="362" mass="39493">MEPRDLSAHSVYRPGRGIEETARELGLDPDDLVKLSSNENPLGPSPAAVDAVRAAADQMHVYPTTSHTDLTAALAEEWDVSDAQIWLANGGDGALDYLARAMIEPGDRVLVPEPDFTYHAMSARYHHATVDSVPLVAEEEFRQTPDRIAGAVDDHRIVYLTRPHNPTGSTIDLESLRAIADRTGPETLVVVDEAYQRFADVTSAVELLSERDDVAVLRSFSKTYGMAGIRLGYAVVPEAWADAYAAINTPFAASELACRAGLAAIEDDEHLDRTLDLVEWARSYIREHLDAPTLPSGGNFVLAEVGDATSVTERARERGVLIRDCTSFGLEEYARISVGRREQLPDAIETLNDVLATVETTP</sequence>
<comment type="catalytic activity">
    <reaction evidence="7">
        <text>L-histidinol phosphate + 2-oxoglutarate = 3-(imidazol-4-yl)-2-oxopropyl phosphate + L-glutamate</text>
        <dbReference type="Rhea" id="RHEA:23744"/>
        <dbReference type="ChEBI" id="CHEBI:16810"/>
        <dbReference type="ChEBI" id="CHEBI:29985"/>
        <dbReference type="ChEBI" id="CHEBI:57766"/>
        <dbReference type="ChEBI" id="CHEBI:57980"/>
        <dbReference type="EC" id="2.6.1.9"/>
    </reaction>
</comment>
<protein>
    <recommendedName>
        <fullName evidence="7">Histidinol-phosphate aminotransferase</fullName>
        <ecNumber evidence="7">2.6.1.9</ecNumber>
    </recommendedName>
    <alternativeName>
        <fullName evidence="7">Imidazole acetol-phosphate transaminase</fullName>
    </alternativeName>
</protein>
<dbReference type="HAMAP" id="MF_01023">
    <property type="entry name" value="HisC_aminotrans_2"/>
    <property type="match status" value="1"/>
</dbReference>
<dbReference type="InterPro" id="IPR004839">
    <property type="entry name" value="Aminotransferase_I/II_large"/>
</dbReference>
<keyword evidence="6 7" id="KW-0368">Histidine biosynthesis</keyword>
<dbReference type="UniPathway" id="UPA00031">
    <property type="reaction ID" value="UER00012"/>
</dbReference>
<dbReference type="Pfam" id="PF00155">
    <property type="entry name" value="Aminotran_1_2"/>
    <property type="match status" value="1"/>
</dbReference>
<dbReference type="InterPro" id="IPR015424">
    <property type="entry name" value="PyrdxlP-dep_Trfase"/>
</dbReference>
<reference evidence="9 10" key="1">
    <citation type="submission" date="2018-04" db="EMBL/GenBank/DDBJ databases">
        <title>Halococcoides cellulosivorans gen. nov., sp. nov., an extremely halophilic cellulose-utilizing haloarchaeon from hypersaline lakes.</title>
        <authorList>
            <person name="Sorokin D.Y."/>
            <person name="Toshchakov S.V."/>
            <person name="Samarov N.I."/>
            <person name="Korzhenkov A."/>
            <person name="Kublanov I.V."/>
        </authorList>
    </citation>
    <scope>NUCLEOTIDE SEQUENCE [LARGE SCALE GENOMIC DNA]</scope>
    <source>
        <strain evidence="9 10">HArcel1</strain>
    </source>
</reference>
<dbReference type="EC" id="2.6.1.9" evidence="7"/>
<comment type="pathway">
    <text evidence="7">Amino-acid biosynthesis; L-histidine biosynthesis; L-histidine from 5-phospho-alpha-D-ribose 1-diphosphate: step 7/9.</text>
</comment>
<dbReference type="GO" id="GO:0000105">
    <property type="term" value="P:L-histidine biosynthetic process"/>
    <property type="evidence" value="ECO:0007669"/>
    <property type="project" value="UniProtKB-UniRule"/>
</dbReference>
<dbReference type="Gene3D" id="3.90.1150.10">
    <property type="entry name" value="Aspartate Aminotransferase, domain 1"/>
    <property type="match status" value="1"/>
</dbReference>
<dbReference type="InterPro" id="IPR005861">
    <property type="entry name" value="HisP_aminotrans"/>
</dbReference>
<keyword evidence="4 7" id="KW-0808">Transferase</keyword>
<evidence type="ECO:0000256" key="5">
    <source>
        <dbReference type="ARBA" id="ARBA00022898"/>
    </source>
</evidence>
<dbReference type="SUPFAM" id="SSF53383">
    <property type="entry name" value="PLP-dependent transferases"/>
    <property type="match status" value="1"/>
</dbReference>
<dbReference type="InterPro" id="IPR015422">
    <property type="entry name" value="PyrdxlP-dep_Trfase_small"/>
</dbReference>
<dbReference type="RefSeq" id="WP_108383356.1">
    <property type="nucleotide sequence ID" value="NZ_CP028858.1"/>
</dbReference>
<keyword evidence="2 7" id="KW-0032">Aminotransferase</keyword>
<evidence type="ECO:0000256" key="3">
    <source>
        <dbReference type="ARBA" id="ARBA00022605"/>
    </source>
</evidence>
<evidence type="ECO:0000256" key="7">
    <source>
        <dbReference type="HAMAP-Rule" id="MF_01023"/>
    </source>
</evidence>
<feature type="domain" description="Aminotransferase class I/classII large" evidence="8">
    <location>
        <begin position="31"/>
        <end position="351"/>
    </location>
</feature>
<proteinExistence type="inferred from homology"/>
<dbReference type="EMBL" id="CP028858">
    <property type="protein sequence ID" value="AWB28141.1"/>
    <property type="molecule type" value="Genomic_DNA"/>
</dbReference>
<dbReference type="PANTHER" id="PTHR42885">
    <property type="entry name" value="HISTIDINOL-PHOSPHATE AMINOTRANSFERASE-RELATED"/>
    <property type="match status" value="1"/>
</dbReference>
<comment type="cofactor">
    <cofactor evidence="1 7">
        <name>pyridoxal 5'-phosphate</name>
        <dbReference type="ChEBI" id="CHEBI:597326"/>
    </cofactor>
</comment>
<dbReference type="NCBIfam" id="TIGR01141">
    <property type="entry name" value="hisC"/>
    <property type="match status" value="1"/>
</dbReference>
<accession>A0A2R4X2X2</accession>
<gene>
    <name evidence="7" type="primary">hisC</name>
    <name evidence="9" type="ORF">HARCEL1_10710</name>
</gene>
<dbReference type="CDD" id="cd00609">
    <property type="entry name" value="AAT_like"/>
    <property type="match status" value="1"/>
</dbReference>
<evidence type="ECO:0000256" key="6">
    <source>
        <dbReference type="ARBA" id="ARBA00023102"/>
    </source>
</evidence>
<evidence type="ECO:0000259" key="8">
    <source>
        <dbReference type="Pfam" id="PF00155"/>
    </source>
</evidence>
<dbReference type="GeneID" id="36512983"/>
<keyword evidence="3 7" id="KW-0028">Amino-acid biosynthesis</keyword>
<comment type="similarity">
    <text evidence="7">Belongs to the class-II pyridoxal-phosphate-dependent aminotransferase family. Histidinol-phosphate aminotransferase subfamily.</text>
</comment>
<dbReference type="GO" id="GO:0004400">
    <property type="term" value="F:histidinol-phosphate transaminase activity"/>
    <property type="evidence" value="ECO:0007669"/>
    <property type="project" value="UniProtKB-UniRule"/>
</dbReference>
<dbReference type="PROSITE" id="PS00105">
    <property type="entry name" value="AA_TRANSFER_CLASS_1"/>
    <property type="match status" value="1"/>
</dbReference>
<organism evidence="9 10">
    <name type="scientific">Halococcoides cellulosivorans</name>
    <dbReference type="NCBI Taxonomy" id="1679096"/>
    <lineage>
        <taxon>Archaea</taxon>
        <taxon>Methanobacteriati</taxon>
        <taxon>Methanobacteriota</taxon>
        <taxon>Stenosarchaea group</taxon>
        <taxon>Halobacteria</taxon>
        <taxon>Halobacteriales</taxon>
        <taxon>Haloarculaceae</taxon>
        <taxon>Halococcoides</taxon>
    </lineage>
</organism>